<dbReference type="Pfam" id="PF12873">
    <property type="entry name" value="DUF3825"/>
    <property type="match status" value="1"/>
</dbReference>
<sequence length="263" mass="30865">MEIFSFALFTRFEDNLRYLSSLAINESWDYSDPSKEQSEGNNSARFSFPILRNYLEHTYQKLDGEKKIVFTANNQFACFNTGLVTKHYEEIFAFFEENKSFNKQSPYFFKAFLKESDREFLSYYSDNIPQRANYFDKPERLLFNPKSTIIKNIDHILDDNKIRFPEPLKSASDREIRNQLNGAIEEVTKMAKINYKLGIPQWYKEEIQLLLPLYLTRHDVADLALVVEYINSTTYRAGACLTKGMAYNNARLIVAPQSNWLKP</sequence>
<reference evidence="2 3" key="1">
    <citation type="submission" date="2017-02" db="EMBL/GenBank/DDBJ databases">
        <authorList>
            <person name="Peterson S.W."/>
        </authorList>
    </citation>
    <scope>NUCLEOTIDE SEQUENCE [LARGE SCALE GENOMIC DNA]</scope>
    <source>
        <strain evidence="2 3">DSM 22335</strain>
    </source>
</reference>
<dbReference type="OrthoDB" id="5493836at2"/>
<dbReference type="STRING" id="413434.SAMN04488132_104246"/>
<proteinExistence type="predicted"/>
<name>A0A1T4NG25_9BACT</name>
<protein>
    <recommendedName>
        <fullName evidence="1">DUF3825 domain-containing protein</fullName>
    </recommendedName>
</protein>
<dbReference type="RefSeq" id="WP_078831214.1">
    <property type="nucleotide sequence ID" value="NZ_FUWH01000004.1"/>
</dbReference>
<dbReference type="EMBL" id="FUWH01000004">
    <property type="protein sequence ID" value="SJZ78321.1"/>
    <property type="molecule type" value="Genomic_DNA"/>
</dbReference>
<evidence type="ECO:0000259" key="1">
    <source>
        <dbReference type="Pfam" id="PF12873"/>
    </source>
</evidence>
<evidence type="ECO:0000313" key="2">
    <source>
        <dbReference type="EMBL" id="SJZ78321.1"/>
    </source>
</evidence>
<evidence type="ECO:0000313" key="3">
    <source>
        <dbReference type="Proteomes" id="UP000190888"/>
    </source>
</evidence>
<gene>
    <name evidence="2" type="ORF">SAMN04488132_104246</name>
</gene>
<accession>A0A1T4NG25</accession>
<dbReference type="AlphaFoldDB" id="A0A1T4NG25"/>
<dbReference type="Proteomes" id="UP000190888">
    <property type="component" value="Unassembled WGS sequence"/>
</dbReference>
<keyword evidence="3" id="KW-1185">Reference proteome</keyword>
<dbReference type="InterPro" id="IPR024437">
    <property type="entry name" value="DUF3825"/>
</dbReference>
<organism evidence="2 3">
    <name type="scientific">Sediminibacterium ginsengisoli</name>
    <dbReference type="NCBI Taxonomy" id="413434"/>
    <lineage>
        <taxon>Bacteria</taxon>
        <taxon>Pseudomonadati</taxon>
        <taxon>Bacteroidota</taxon>
        <taxon>Chitinophagia</taxon>
        <taxon>Chitinophagales</taxon>
        <taxon>Chitinophagaceae</taxon>
        <taxon>Sediminibacterium</taxon>
    </lineage>
</organism>
<feature type="domain" description="DUF3825" evidence="1">
    <location>
        <begin position="19"/>
        <end position="260"/>
    </location>
</feature>